<dbReference type="EMBL" id="CP038017">
    <property type="protein sequence ID" value="QIV94154.1"/>
    <property type="molecule type" value="Genomic_DNA"/>
</dbReference>
<protein>
    <submittedName>
        <fullName evidence="2">DUF3281 domain-containing protein</fullName>
    </submittedName>
</protein>
<proteinExistence type="predicted"/>
<evidence type="ECO:0000313" key="3">
    <source>
        <dbReference type="Proteomes" id="UP000503320"/>
    </source>
</evidence>
<gene>
    <name evidence="2" type="ORF">E3E15_01795</name>
</gene>
<feature type="signal peptide" evidence="1">
    <location>
        <begin position="1"/>
        <end position="23"/>
    </location>
</feature>
<organism evidence="2 3">
    <name type="scientific">Allofrancisella frigidaquae</name>
    <dbReference type="NCBI Taxonomy" id="1085644"/>
    <lineage>
        <taxon>Bacteria</taxon>
        <taxon>Pseudomonadati</taxon>
        <taxon>Pseudomonadota</taxon>
        <taxon>Gammaproteobacteria</taxon>
        <taxon>Thiotrichales</taxon>
        <taxon>Francisellaceae</taxon>
        <taxon>Allofrancisella</taxon>
    </lineage>
</organism>
<dbReference type="RefSeq" id="WP_172106363.1">
    <property type="nucleotide sequence ID" value="NZ_CP038017.1"/>
</dbReference>
<feature type="chain" id="PRO_5026740601" evidence="1">
    <location>
        <begin position="24"/>
        <end position="436"/>
    </location>
</feature>
<keyword evidence="1" id="KW-0732">Signal</keyword>
<dbReference type="Proteomes" id="UP000503320">
    <property type="component" value="Chromosome"/>
</dbReference>
<keyword evidence="3" id="KW-1185">Reference proteome</keyword>
<reference evidence="2 3" key="1">
    <citation type="submission" date="2019-03" db="EMBL/GenBank/DDBJ databases">
        <title>Complete Genome Sequence of Allofrancisella frigidaquae Strain SYSU 10HL1970 Isolated from Water-Cooling Systems in China.</title>
        <authorList>
            <person name="Ohrman C."/>
            <person name="Uneklint I."/>
            <person name="Sjodin A."/>
        </authorList>
    </citation>
    <scope>NUCLEOTIDE SEQUENCE [LARGE SCALE GENOMIC DNA]</scope>
    <source>
        <strain evidence="2 3">SYSU 10HL1970</strain>
    </source>
</reference>
<evidence type="ECO:0000313" key="2">
    <source>
        <dbReference type="EMBL" id="QIV94154.1"/>
    </source>
</evidence>
<evidence type="ECO:0000256" key="1">
    <source>
        <dbReference type="SAM" id="SignalP"/>
    </source>
</evidence>
<name>A0A6M3HSD9_9GAMM</name>
<dbReference type="Pfam" id="PF11685">
    <property type="entry name" value="DUF3281"/>
    <property type="match status" value="1"/>
</dbReference>
<sequence length="436" mass="46590">MNKKLIGAMAIMLALASLLNSCTQEEHSEQQILTNCQGIICSIELDNVDLLRYTNVVGKSVDKVLKQEAVSEPRYNITWVMSDGQFATDQQLSDNDLATCNGDCTYDSNPTSWIFNSVGSHQIGVSGTLTNPDGSIEKIDLVKTVNINYGKAKIESEVIGSSVLDYKFTANITDTGIPDDATFTWKVDGTEIGTGQEIDYLFPNINTTYNVTLEVSVDGEVVTTSTKNITTGTVVAPRLSSSRFGFLDYSLSVDLAGTGITDAWTLQWSSNPSSATFSAPTSAYTNVTFDNYNTTYTVTLTATPPGGSGAVTAATPINTGDAFVPKMTMVGGNYSQIASSGVGEVTGITWVNTGSAITFTCPSGYGILASVLSPTPGNKVEDSYPGRDAAFFLRQDGGVYVDDFYDMDWLGYTNSYSESGMSTPITGVTCNEVFET</sequence>
<accession>A0A6M3HSD9</accession>
<dbReference type="InterPro" id="IPR021699">
    <property type="entry name" value="DUF3281"/>
</dbReference>
<dbReference type="KEGG" id="afri:E3E15_01795"/>
<dbReference type="AlphaFoldDB" id="A0A6M3HSD9"/>